<reference evidence="1" key="2">
    <citation type="submission" date="2025-08" db="UniProtKB">
        <authorList>
            <consortium name="Ensembl"/>
        </authorList>
    </citation>
    <scope>IDENTIFICATION</scope>
</reference>
<reference evidence="1" key="1">
    <citation type="submission" date="2019-06" db="EMBL/GenBank/DDBJ databases">
        <authorList>
            <consortium name="Wellcome Sanger Institute Data Sharing"/>
        </authorList>
    </citation>
    <scope>NUCLEOTIDE SEQUENCE [LARGE SCALE GENOMIC DNA]</scope>
</reference>
<dbReference type="Ensembl" id="ENSSORT00005010813.1">
    <property type="protein sequence ID" value="ENSSORP00005010476.1"/>
    <property type="gene ID" value="ENSSORG00005005658.1"/>
</dbReference>
<reference evidence="1" key="3">
    <citation type="submission" date="2025-09" db="UniProtKB">
        <authorList>
            <consortium name="Ensembl"/>
        </authorList>
    </citation>
    <scope>IDENTIFICATION</scope>
</reference>
<evidence type="ECO:0008006" key="3">
    <source>
        <dbReference type="Google" id="ProtNLM"/>
    </source>
</evidence>
<dbReference type="Proteomes" id="UP000472271">
    <property type="component" value="Chromosome 9"/>
</dbReference>
<organism evidence="1 2">
    <name type="scientific">Sphaeramia orbicularis</name>
    <name type="common">orbiculate cardinalfish</name>
    <dbReference type="NCBI Taxonomy" id="375764"/>
    <lineage>
        <taxon>Eukaryota</taxon>
        <taxon>Metazoa</taxon>
        <taxon>Chordata</taxon>
        <taxon>Craniata</taxon>
        <taxon>Vertebrata</taxon>
        <taxon>Euteleostomi</taxon>
        <taxon>Actinopterygii</taxon>
        <taxon>Neopterygii</taxon>
        <taxon>Teleostei</taxon>
        <taxon>Neoteleostei</taxon>
        <taxon>Acanthomorphata</taxon>
        <taxon>Gobiaria</taxon>
        <taxon>Kurtiformes</taxon>
        <taxon>Apogonoidei</taxon>
        <taxon>Apogonidae</taxon>
        <taxon>Apogoninae</taxon>
        <taxon>Sphaeramia</taxon>
    </lineage>
</organism>
<dbReference type="InParanoid" id="A0A672Z074"/>
<dbReference type="AlphaFoldDB" id="A0A672Z074"/>
<accession>A0A672Z074</accession>
<protein>
    <recommendedName>
        <fullName evidence="3">Reverse transcriptase zinc-binding domain-containing protein</fullName>
    </recommendedName>
</protein>
<name>A0A672Z074_9TELE</name>
<proteinExistence type="predicted"/>
<evidence type="ECO:0000313" key="2">
    <source>
        <dbReference type="Proteomes" id="UP000472271"/>
    </source>
</evidence>
<dbReference type="PANTHER" id="PTHR31635">
    <property type="entry name" value="REVERSE TRANSCRIPTASE DOMAIN-CONTAINING PROTEIN-RELATED"/>
    <property type="match status" value="1"/>
</dbReference>
<sequence>MKTLPQINYLFSLLPITPTDNWFQTLNSLTTQFYWKNKKSRISLSTLQNSKPQGGLEAPNFLYYFLSNQLQYLLKWIHTDQSSPPWLQIEQNHCKTTSLSDLPFLPQSIKKQDYYNNITVSSTLTAWWKAHEITKSSLAPCRLSPMWHNPDFQLYNTPVYFPSWQHKGITHLHHLFENNQFISFNTLIQKYGVGRDQFLQYQQLKSIIKSKINTSNNILQSSYLSEEIFKITTPKKIISKMYKLFSLSETSITLPTTKWEKDLALPPNLDFWIQINKNIFSMTTNTNLQLIQYKTIHRIHITQGKMFKMGLISTDICSQCTLGHTDDYLHATWSCQPVLSFWITVTETLSCILGCRIPASPTLCLLGDLTHITIPTKHNNPLLISLTIAKKIIFQNWKSKHSCHIT</sequence>
<dbReference type="PANTHER" id="PTHR31635:SF196">
    <property type="entry name" value="REVERSE TRANSCRIPTASE DOMAIN-CONTAINING PROTEIN-RELATED"/>
    <property type="match status" value="1"/>
</dbReference>
<evidence type="ECO:0000313" key="1">
    <source>
        <dbReference type="Ensembl" id="ENSSORP00005010476.1"/>
    </source>
</evidence>
<keyword evidence="2" id="KW-1185">Reference proteome</keyword>